<evidence type="ECO:0000256" key="2">
    <source>
        <dbReference type="ARBA" id="ARBA00005697"/>
    </source>
</evidence>
<feature type="transmembrane region" description="Helical" evidence="7">
    <location>
        <begin position="381"/>
        <end position="414"/>
    </location>
</feature>
<comment type="similarity">
    <text evidence="2">Belongs to the nucleobase:cation symporter-2 (NCS2) (TC 2.A.40) family. Azg-like subfamily.</text>
</comment>
<dbReference type="AlphaFoldDB" id="A0A3F3GR99"/>
<evidence type="ECO:0000313" key="9">
    <source>
        <dbReference type="Proteomes" id="UP000061227"/>
    </source>
</evidence>
<gene>
    <name evidence="8" type="primary">pbuG2</name>
    <name evidence="8" type="ORF">FPFC_011350</name>
</gene>
<reference evidence="8 9" key="1">
    <citation type="journal article" date="2015" name="BMC Genomics">
        <title>Comparative genomics of Fructobacillus spp. and Leuconostoc spp. reveals niche-specific evolution of Fructobacillus spp.</title>
        <authorList>
            <person name="Endo A."/>
            <person name="Tanizawa Y."/>
            <person name="Tanaka N."/>
            <person name="Maeno S."/>
            <person name="Kumar H."/>
            <person name="Shiwa Y."/>
            <person name="Okada S."/>
            <person name="Yoshikawa H."/>
            <person name="Dicks L."/>
            <person name="Nakagawa J."/>
            <person name="Arita M."/>
        </authorList>
    </citation>
    <scope>NUCLEOTIDE SEQUENCE [LARGE SCALE GENOMIC DNA]</scope>
    <source>
        <strain evidence="8 9">DSM 15468</strain>
    </source>
</reference>
<dbReference type="PANTHER" id="PTHR43337">
    <property type="entry name" value="XANTHINE/URACIL PERMEASE C887.17-RELATED"/>
    <property type="match status" value="1"/>
</dbReference>
<proteinExistence type="inferred from homology"/>
<protein>
    <submittedName>
        <fullName evidence="8">Hypoxanthine/guanine permease</fullName>
    </submittedName>
</protein>
<dbReference type="Pfam" id="PF00860">
    <property type="entry name" value="Xan_ur_permease"/>
    <property type="match status" value="2"/>
</dbReference>
<keyword evidence="4 7" id="KW-0812">Transmembrane</keyword>
<evidence type="ECO:0000256" key="1">
    <source>
        <dbReference type="ARBA" id="ARBA00004127"/>
    </source>
</evidence>
<evidence type="ECO:0000256" key="6">
    <source>
        <dbReference type="ARBA" id="ARBA00023136"/>
    </source>
</evidence>
<feature type="transmembrane region" description="Helical" evidence="7">
    <location>
        <begin position="426"/>
        <end position="457"/>
    </location>
</feature>
<keyword evidence="3" id="KW-0813">Transport</keyword>
<name>A0A3F3GR99_9LACO</name>
<feature type="transmembrane region" description="Helical" evidence="7">
    <location>
        <begin position="79"/>
        <end position="98"/>
    </location>
</feature>
<feature type="transmembrane region" description="Helical" evidence="7">
    <location>
        <begin position="51"/>
        <end position="72"/>
    </location>
</feature>
<dbReference type="Proteomes" id="UP000061227">
    <property type="component" value="Unassembled WGS sequence"/>
</dbReference>
<dbReference type="InterPro" id="IPR045018">
    <property type="entry name" value="Azg-like"/>
</dbReference>
<dbReference type="GO" id="GO:0005886">
    <property type="term" value="C:plasma membrane"/>
    <property type="evidence" value="ECO:0007669"/>
    <property type="project" value="TreeGrafter"/>
</dbReference>
<organism evidence="8 9">
    <name type="scientific">Fructobacillus pseudoficulneus</name>
    <dbReference type="NCBI Taxonomy" id="220714"/>
    <lineage>
        <taxon>Bacteria</taxon>
        <taxon>Bacillati</taxon>
        <taxon>Bacillota</taxon>
        <taxon>Bacilli</taxon>
        <taxon>Lactobacillales</taxon>
        <taxon>Lactobacillaceae</taxon>
        <taxon>Fructobacillus</taxon>
    </lineage>
</organism>
<dbReference type="GO" id="GO:0012505">
    <property type="term" value="C:endomembrane system"/>
    <property type="evidence" value="ECO:0007669"/>
    <property type="project" value="UniProtKB-SubCell"/>
</dbReference>
<evidence type="ECO:0000256" key="4">
    <source>
        <dbReference type="ARBA" id="ARBA00022692"/>
    </source>
</evidence>
<feature type="transmembrane region" description="Helical" evidence="7">
    <location>
        <begin position="469"/>
        <end position="487"/>
    </location>
</feature>
<feature type="transmembrane region" description="Helical" evidence="7">
    <location>
        <begin position="200"/>
        <end position="219"/>
    </location>
</feature>
<dbReference type="GO" id="GO:0005345">
    <property type="term" value="F:purine nucleobase transmembrane transporter activity"/>
    <property type="evidence" value="ECO:0007669"/>
    <property type="project" value="TreeGrafter"/>
</dbReference>
<feature type="transmembrane region" description="Helical" evidence="7">
    <location>
        <begin position="21"/>
        <end position="39"/>
    </location>
</feature>
<dbReference type="STRING" id="220714.SAMN05660469_0207"/>
<evidence type="ECO:0000313" key="8">
    <source>
        <dbReference type="EMBL" id="GAP02256.1"/>
    </source>
</evidence>
<feature type="transmembrane region" description="Helical" evidence="7">
    <location>
        <begin position="284"/>
        <end position="309"/>
    </location>
</feature>
<feature type="transmembrane region" description="Helical" evidence="7">
    <location>
        <begin position="226"/>
        <end position="243"/>
    </location>
</feature>
<keyword evidence="5 7" id="KW-1133">Transmembrane helix</keyword>
<accession>A0A3F3GR99</accession>
<evidence type="ECO:0000256" key="5">
    <source>
        <dbReference type="ARBA" id="ARBA00022989"/>
    </source>
</evidence>
<dbReference type="PANTHER" id="PTHR43337:SF1">
    <property type="entry name" value="XANTHINE_URACIL PERMEASE C887.17-RELATED"/>
    <property type="match status" value="1"/>
</dbReference>
<comment type="subcellular location">
    <subcellularLocation>
        <location evidence="1">Endomembrane system</location>
        <topology evidence="1">Multi-pass membrane protein</topology>
    </subcellularLocation>
</comment>
<keyword evidence="9" id="KW-1185">Reference proteome</keyword>
<evidence type="ECO:0000256" key="7">
    <source>
        <dbReference type="SAM" id="Phobius"/>
    </source>
</evidence>
<feature type="transmembrane region" description="Helical" evidence="7">
    <location>
        <begin position="104"/>
        <end position="123"/>
    </location>
</feature>
<sequence length="488" mass="51837">MKPDTMQSFFKLKENNTTVKREIVAGITTFVSMAYIFFLNPQILGQTGIPALSVFIAAIFVAVFGTLFMGLYANVPFALAPGIGMQAYFTYTIVFGFGFKWQQALAIVFLVGILDVLITLTHGRQAIVKAIPEELKAAIGGGLGVFVTYIGLKNAGFINFVIDGKNLITVNDQSYNGGTVHGPLTSLLASGGVTPELTKFTQSPALLALIGLVLLTFLLVKKVPGAFLITLIATTLIGIPMGVTNTHLSAATSLPHAFSEFSSTFGATFGHQGMQSLFTDWQKALLAIVTIFAMGLTGLFDAIGTLIGIGNQTGIFSKEDQEAFVADNSFNSKMDKALVVDTFTTTLAGAVGTSNTTTFIESATGVAAGGRTGLANIVTSIGFALMLFLAPLVSVVPTAAIAPLLIVVGIMMMAEFKKIDWADTAVAIPAFFTSIFMAFSYSISYGIAAGFIFYIVVKIAQKQFKKLSPILLIITAFFLINFILIAII</sequence>
<feature type="transmembrane region" description="Helical" evidence="7">
    <location>
        <begin position="135"/>
        <end position="152"/>
    </location>
</feature>
<dbReference type="EMBL" id="DF968063">
    <property type="protein sequence ID" value="GAP02256.1"/>
    <property type="molecule type" value="Genomic_DNA"/>
</dbReference>
<keyword evidence="6 7" id="KW-0472">Membrane</keyword>
<evidence type="ECO:0000256" key="3">
    <source>
        <dbReference type="ARBA" id="ARBA00022448"/>
    </source>
</evidence>
<dbReference type="InterPro" id="IPR006043">
    <property type="entry name" value="NCS2"/>
</dbReference>